<sequence>MATTTTTTTAPALIKSSTTMLSGATSTSAVEVHTTDVHTRRPMSSRRRSTFQAGRYAAPQPCHQLPPSVEALDLSLTSLTPTLASLRLHVLTYLADLETRLSLLESPISTDSIKAKGETTLEEARVWAHDGLQMLRKIREDVCAHLPDFTFEHVPSVEEFVKTHIPEVPTLPDVRSHLPDMPDVVRSHLPEFDLSDVRSRLDDVRTRITDIDFHRPLHYVPTLSSSLQSLQAHLSSMEIAPSLYPSSYTPSASLSTLLDKVLSSHLVSEISSDLKSGEETLEKAALEIARAMKRSLNGSRLIQYVDLPEKWRNNPFVKGGYRFIPLHEWPRLILSLFALHNETLNIHTHLIPFLLWSFTLFRFSPYSESSETDEPAKVAFTAFALVCLFSSVLWHTMAGCAHPQGMELCARVDYVGIGWLISASIGTVVYYGFQCEPTTRNMFLMCCLFIGVSGSILPFTNWFNQREYRHWRIAFFVSLALSGFAPLVQLARAHSFHEMVAFISPIVPSLTSYVVGLIFYATHFPECVLATRWPSLRWLDWLGGGSHAIWHVCIVLAISLHKQGMEVMKRGIGAECAVFS</sequence>
<proteinExistence type="predicted"/>
<feature type="compositionally biased region" description="Basic residues" evidence="6">
    <location>
        <begin position="40"/>
        <end position="49"/>
    </location>
</feature>
<name>A0AAD7X8A5_9APHY</name>
<dbReference type="PANTHER" id="PTHR20855">
    <property type="entry name" value="ADIPOR/PROGESTIN RECEPTOR-RELATED"/>
    <property type="match status" value="1"/>
</dbReference>
<evidence type="ECO:0000256" key="7">
    <source>
        <dbReference type="SAM" id="Phobius"/>
    </source>
</evidence>
<evidence type="ECO:0000256" key="4">
    <source>
        <dbReference type="ARBA" id="ARBA00023136"/>
    </source>
</evidence>
<evidence type="ECO:0000313" key="8">
    <source>
        <dbReference type="EMBL" id="KAJ8472737.1"/>
    </source>
</evidence>
<feature type="binding site" evidence="5">
    <location>
        <position position="551"/>
    </location>
    <ligand>
        <name>Zn(2+)</name>
        <dbReference type="ChEBI" id="CHEBI:29105"/>
    </ligand>
</feature>
<protein>
    <recommendedName>
        <fullName evidence="10">HlyIII-domain-containing protein</fullName>
    </recommendedName>
</protein>
<keyword evidence="9" id="KW-1185">Reference proteome</keyword>
<keyword evidence="2 7" id="KW-0812">Transmembrane</keyword>
<feature type="binding site" evidence="5">
    <location>
        <position position="547"/>
    </location>
    <ligand>
        <name>Zn(2+)</name>
        <dbReference type="ChEBI" id="CHEBI:29105"/>
    </ligand>
</feature>
<dbReference type="PANTHER" id="PTHR20855:SF97">
    <property type="entry name" value="ADIPOR-LIKE RECEPTOR IZH3-RELATED"/>
    <property type="match status" value="1"/>
</dbReference>
<accession>A0AAD7X8A5</accession>
<keyword evidence="3 7" id="KW-1133">Transmembrane helix</keyword>
<dbReference type="GO" id="GO:0006882">
    <property type="term" value="P:intracellular zinc ion homeostasis"/>
    <property type="evidence" value="ECO:0007669"/>
    <property type="project" value="TreeGrafter"/>
</dbReference>
<evidence type="ECO:0000313" key="9">
    <source>
        <dbReference type="Proteomes" id="UP001215151"/>
    </source>
</evidence>
<feature type="transmembrane region" description="Helical" evidence="7">
    <location>
        <begin position="376"/>
        <end position="394"/>
    </location>
</feature>
<feature type="region of interest" description="Disordered" evidence="6">
    <location>
        <begin position="24"/>
        <end position="59"/>
    </location>
</feature>
<evidence type="ECO:0008006" key="10">
    <source>
        <dbReference type="Google" id="ProtNLM"/>
    </source>
</evidence>
<feature type="binding site" evidence="5">
    <location>
        <position position="395"/>
    </location>
    <ligand>
        <name>Zn(2+)</name>
        <dbReference type="ChEBI" id="CHEBI:29105"/>
    </ligand>
</feature>
<feature type="transmembrane region" description="Helical" evidence="7">
    <location>
        <begin position="541"/>
        <end position="560"/>
    </location>
</feature>
<keyword evidence="5" id="KW-0862">Zinc</keyword>
<dbReference type="InterPro" id="IPR004254">
    <property type="entry name" value="AdipoR/HlyIII-related"/>
</dbReference>
<dbReference type="Pfam" id="PF03006">
    <property type="entry name" value="HlyIII"/>
    <property type="match status" value="1"/>
</dbReference>
<evidence type="ECO:0000256" key="6">
    <source>
        <dbReference type="SAM" id="MobiDB-lite"/>
    </source>
</evidence>
<dbReference type="Proteomes" id="UP001215151">
    <property type="component" value="Unassembled WGS sequence"/>
</dbReference>
<evidence type="ECO:0000256" key="5">
    <source>
        <dbReference type="PIRSR" id="PIRSR604254-1"/>
    </source>
</evidence>
<evidence type="ECO:0000256" key="2">
    <source>
        <dbReference type="ARBA" id="ARBA00022692"/>
    </source>
</evidence>
<feature type="transmembrane region" description="Helical" evidence="7">
    <location>
        <begin position="500"/>
        <end position="521"/>
    </location>
</feature>
<comment type="subcellular location">
    <subcellularLocation>
        <location evidence="1">Membrane</location>
        <topology evidence="1">Multi-pass membrane protein</topology>
    </subcellularLocation>
</comment>
<dbReference type="GO" id="GO:0016020">
    <property type="term" value="C:membrane"/>
    <property type="evidence" value="ECO:0007669"/>
    <property type="project" value="UniProtKB-SubCell"/>
</dbReference>
<dbReference type="AlphaFoldDB" id="A0AAD7X8A5"/>
<organism evidence="8 9">
    <name type="scientific">Trametes cubensis</name>
    <dbReference type="NCBI Taxonomy" id="1111947"/>
    <lineage>
        <taxon>Eukaryota</taxon>
        <taxon>Fungi</taxon>
        <taxon>Dikarya</taxon>
        <taxon>Basidiomycota</taxon>
        <taxon>Agaricomycotina</taxon>
        <taxon>Agaricomycetes</taxon>
        <taxon>Polyporales</taxon>
        <taxon>Polyporaceae</taxon>
        <taxon>Trametes</taxon>
    </lineage>
</organism>
<feature type="transmembrane region" description="Helical" evidence="7">
    <location>
        <begin position="442"/>
        <end position="463"/>
    </location>
</feature>
<feature type="transmembrane region" description="Helical" evidence="7">
    <location>
        <begin position="414"/>
        <end position="433"/>
    </location>
</feature>
<evidence type="ECO:0000256" key="1">
    <source>
        <dbReference type="ARBA" id="ARBA00004141"/>
    </source>
</evidence>
<comment type="caution">
    <text evidence="8">The sequence shown here is derived from an EMBL/GenBank/DDBJ whole genome shotgun (WGS) entry which is preliminary data.</text>
</comment>
<dbReference type="GO" id="GO:0046872">
    <property type="term" value="F:metal ion binding"/>
    <property type="evidence" value="ECO:0007669"/>
    <property type="project" value="UniProtKB-KW"/>
</dbReference>
<keyword evidence="5" id="KW-0479">Metal-binding</keyword>
<feature type="transmembrane region" description="Helical" evidence="7">
    <location>
        <begin position="469"/>
        <end position="488"/>
    </location>
</feature>
<dbReference type="GO" id="GO:0038023">
    <property type="term" value="F:signaling receptor activity"/>
    <property type="evidence" value="ECO:0007669"/>
    <property type="project" value="TreeGrafter"/>
</dbReference>
<dbReference type="EMBL" id="JAPEVG010000248">
    <property type="protein sequence ID" value="KAJ8472737.1"/>
    <property type="molecule type" value="Genomic_DNA"/>
</dbReference>
<reference evidence="8" key="1">
    <citation type="submission" date="2022-11" db="EMBL/GenBank/DDBJ databases">
        <title>Genome Sequence of Cubamyces cubensis.</title>
        <authorList>
            <person name="Buettner E."/>
        </authorList>
    </citation>
    <scope>NUCLEOTIDE SEQUENCE</scope>
    <source>
        <strain evidence="8">MPL-01</strain>
    </source>
</reference>
<gene>
    <name evidence="8" type="ORF">ONZ51_g8334</name>
</gene>
<evidence type="ECO:0000256" key="3">
    <source>
        <dbReference type="ARBA" id="ARBA00022989"/>
    </source>
</evidence>
<keyword evidence="4 7" id="KW-0472">Membrane</keyword>